<name>A0ABR4PVD9_9HELO</name>
<gene>
    <name evidence="1" type="ORF">PVAG01_00340</name>
</gene>
<evidence type="ECO:0000313" key="2">
    <source>
        <dbReference type="Proteomes" id="UP001629113"/>
    </source>
</evidence>
<sequence length="131" mass="14886">MVRYCFAKLRNLYKIIGFECNMSFQPHTMRGEMAGLGLVVCQYTKGYNAELIPFIDRNLRTRFSAEVQERHAATWQNLDPTATVLRERTIEGALDLAREIATQDNGIQALVTGSLHLVSGVLYFLEHDGFM</sequence>
<reference evidence="1 2" key="1">
    <citation type="submission" date="2024-06" db="EMBL/GenBank/DDBJ databases">
        <title>Complete genome of Phlyctema vagabunda strain 19-DSS-EL-015.</title>
        <authorList>
            <person name="Fiorenzani C."/>
        </authorList>
    </citation>
    <scope>NUCLEOTIDE SEQUENCE [LARGE SCALE GENOMIC DNA]</scope>
    <source>
        <strain evidence="1 2">19-DSS-EL-015</strain>
    </source>
</reference>
<organism evidence="1 2">
    <name type="scientific">Phlyctema vagabunda</name>
    <dbReference type="NCBI Taxonomy" id="108571"/>
    <lineage>
        <taxon>Eukaryota</taxon>
        <taxon>Fungi</taxon>
        <taxon>Dikarya</taxon>
        <taxon>Ascomycota</taxon>
        <taxon>Pezizomycotina</taxon>
        <taxon>Leotiomycetes</taxon>
        <taxon>Helotiales</taxon>
        <taxon>Dermateaceae</taxon>
        <taxon>Phlyctema</taxon>
    </lineage>
</organism>
<protein>
    <submittedName>
        <fullName evidence="1">Folylpolyglutamate synthase</fullName>
    </submittedName>
</protein>
<comment type="caution">
    <text evidence="1">The sequence shown here is derived from an EMBL/GenBank/DDBJ whole genome shotgun (WGS) entry which is preliminary data.</text>
</comment>
<evidence type="ECO:0000313" key="1">
    <source>
        <dbReference type="EMBL" id="KAL3426831.1"/>
    </source>
</evidence>
<accession>A0ABR4PVD9</accession>
<dbReference type="Proteomes" id="UP001629113">
    <property type="component" value="Unassembled WGS sequence"/>
</dbReference>
<dbReference type="EMBL" id="JBFCZG010000001">
    <property type="protein sequence ID" value="KAL3426831.1"/>
    <property type="molecule type" value="Genomic_DNA"/>
</dbReference>
<keyword evidence="2" id="KW-1185">Reference proteome</keyword>
<proteinExistence type="predicted"/>